<evidence type="ECO:0000313" key="2">
    <source>
        <dbReference type="Proteomes" id="UP001235760"/>
    </source>
</evidence>
<name>A0ABT9G2P1_LEPDI</name>
<dbReference type="RefSeq" id="WP_305749322.1">
    <property type="nucleotide sequence ID" value="NZ_JAUZEE010000004.1"/>
</dbReference>
<gene>
    <name evidence="1" type="ORF">Q8X39_08925</name>
</gene>
<accession>A0ABT9G2P1</accession>
<keyword evidence="2" id="KW-1185">Reference proteome</keyword>
<protein>
    <submittedName>
        <fullName evidence="1">Uncharacterized protein</fullName>
    </submittedName>
</protein>
<organism evidence="1 2">
    <name type="scientific">Leptothrix discophora</name>
    <dbReference type="NCBI Taxonomy" id="89"/>
    <lineage>
        <taxon>Bacteria</taxon>
        <taxon>Pseudomonadati</taxon>
        <taxon>Pseudomonadota</taxon>
        <taxon>Betaproteobacteria</taxon>
        <taxon>Burkholderiales</taxon>
        <taxon>Sphaerotilaceae</taxon>
        <taxon>Leptothrix</taxon>
    </lineage>
</organism>
<dbReference type="Proteomes" id="UP001235760">
    <property type="component" value="Unassembled WGS sequence"/>
</dbReference>
<evidence type="ECO:0000313" key="1">
    <source>
        <dbReference type="EMBL" id="MDP4300757.1"/>
    </source>
</evidence>
<proteinExistence type="predicted"/>
<reference evidence="1 2" key="1">
    <citation type="submission" date="2023-08" db="EMBL/GenBank/DDBJ databases">
        <authorList>
            <person name="Roldan D.M."/>
            <person name="Menes R.J."/>
        </authorList>
    </citation>
    <scope>NUCLEOTIDE SEQUENCE [LARGE SCALE GENOMIC DNA]</scope>
    <source>
        <strain evidence="1 2">CCM 2812</strain>
    </source>
</reference>
<comment type="caution">
    <text evidence="1">The sequence shown here is derived from an EMBL/GenBank/DDBJ whole genome shotgun (WGS) entry which is preliminary data.</text>
</comment>
<dbReference type="EMBL" id="JAUZEE010000004">
    <property type="protein sequence ID" value="MDP4300757.1"/>
    <property type="molecule type" value="Genomic_DNA"/>
</dbReference>
<sequence length="898" mass="91295">MSTQAYMIRVIKAGMTVARQAVPAQAGLRGEAVVVQAQEGVVLQLSQAASNQGPARIRTRRAGPDLWVNVNGDSPDQPDVIIKGYFDLTQPPVLQGLDAAGEVQSYRAADVSPLASLHQPAGAPVVRDEGLYLGGKAATSLIGGVSDDVLLWGAGALGAYGVYRAVSGGSDPVSTLDPIKAYADNSQATVPTVATYEKAGVKGVSRANLEAVNSAVAALEGSDVDSVAKVQKMVDAYVRILAKANGHMVADASPEQPLTQAEFQALGVNLKSLETADPTLKLFDDVIGDRPASAVDSVAKLNALVVVVEKLLDTVGGSTLSTPLTSADFVTIGVDKVTTANLDAVKSALVEAGKTGVKVDRLQQVSDLVAGYDKVITYANGTAANDPASAPGAATYAAVNAVIGLAADATDGGQALADRALRLLNEVVGSKAAAGVDTVRELNDIAAAVDHVMKLAAGDTTAKVTSADLGQLGISAVTNELTSEARFQDLWTAIAATDDQGSGVDTLDEIRALVTTRLGTIGPSEALATLRSYADGSGSAPLPAVYDAAGVKNVGTVNVDAVNSAVAARTASDLSTVAAVQHLVDVYEQIRVAANGPGGADAADLTAPDFRDIGVNLGVLEQGTAEHVARAIGLYNEVIEQQVFDGVNAVSDLNGLAVQVGKVFNTISGTAAANPLTYPDLVAMGVLDANYAVKSNFSQANLVDAMKSALAATPVGANDAPNLQLADLQAMATSYDRILSYANGAAASYPIASPAAAEYANVHAHIGLAAGGTLESLSAGGSLDGLTALADNALALFNDVIGAKSASSDALTVDKLDAIGRAVDHVMQLAVLPDLGSAVPLLTDSDLGLLLGTDVVISEQADPAKFQHVLASIAGSANTGVGLNSYTELKSLYQNPLL</sequence>